<dbReference type="AlphaFoldDB" id="B6HR91"/>
<dbReference type="OMA" id="YAMSTER"/>
<dbReference type="EMBL" id="AM920437">
    <property type="protein sequence ID" value="CAP99764.1"/>
    <property type="molecule type" value="Genomic_DNA"/>
</dbReference>
<keyword evidence="3" id="KW-1185">Reference proteome</keyword>
<gene>
    <name evidence="2" type="ORF">Pc22g24760</name>
    <name evidence="2" type="ORF">PCH_Pc22g24760</name>
</gene>
<accession>B6HR91</accession>
<organism evidence="2 3">
    <name type="scientific">Penicillium rubens (strain ATCC 28089 / DSM 1075 / NRRL 1951 / Wisconsin 54-1255)</name>
    <name type="common">Penicillium chrysogenum</name>
    <dbReference type="NCBI Taxonomy" id="500485"/>
    <lineage>
        <taxon>Eukaryota</taxon>
        <taxon>Fungi</taxon>
        <taxon>Dikarya</taxon>
        <taxon>Ascomycota</taxon>
        <taxon>Pezizomycotina</taxon>
        <taxon>Eurotiomycetes</taxon>
        <taxon>Eurotiomycetidae</taxon>
        <taxon>Eurotiales</taxon>
        <taxon>Aspergillaceae</taxon>
        <taxon>Penicillium</taxon>
        <taxon>Penicillium chrysogenum species complex</taxon>
    </lineage>
</organism>
<protein>
    <submittedName>
        <fullName evidence="2">Pc22g24760 protein</fullName>
    </submittedName>
</protein>
<proteinExistence type="predicted"/>
<evidence type="ECO:0000313" key="3">
    <source>
        <dbReference type="Proteomes" id="UP000000724"/>
    </source>
</evidence>
<sequence length="488" mass="54466">MKCCDAQEDRLRYAAGIVSALCAAMHHSWALRILGVGKTVAQNSANPVPPTNQGLGSNSMITSRHANLHQSNDYPAFVSQLRAHGLSLDRGQALHYSPMYRTDALNEFIQEYFKRVHSLVPVLDEAEFFNLRVPKYLFSCCNRCLSPAVRAEEQSHANAQGAVLLTLYTSAQEPQAGSLWLTKAIEYAVLMNAQLSPETSTSGRHDPVTSLTYITYMYYQFVKEVRQRLLTAVSQIIRHSETLYDVTDCVAVSTNHVLQLAYATMQSLFEDKPRQLRSSSNILGRASIISMLPKANRPTSWQDAFIRCPSAYLLILTPLDYAMSTERLPPLPEIVRDLPEKDLIQFNCNSSPDAFSQYPTTPSLMLDEPLQHNRVAKQTDHDNTAPNLGLMDTADSQSVLSNEMETYALAIPLELTDQTFEGETPLEHPNLDIRAVTLPHHGSNNREISHIARGGKWAVIQGIRNNRQGSSRIDIHPTPDRLLSVAQP</sequence>
<reference evidence="2 3" key="1">
    <citation type="journal article" date="2008" name="Nat. Biotechnol.">
        <title>Genome sequencing and analysis of the filamentous fungus Penicillium chrysogenum.</title>
        <authorList>
            <person name="van den Berg M.A."/>
            <person name="Albang R."/>
            <person name="Albermann K."/>
            <person name="Badger J.H."/>
            <person name="Daran J.-M."/>
            <person name="Driessen A.J.M."/>
            <person name="Garcia-Estrada C."/>
            <person name="Fedorova N.D."/>
            <person name="Harris D.M."/>
            <person name="Heijne W.H.M."/>
            <person name="Joardar V.S."/>
            <person name="Kiel J.A.K.W."/>
            <person name="Kovalchuk A."/>
            <person name="Martin J.F."/>
            <person name="Nierman W.C."/>
            <person name="Nijland J.G."/>
            <person name="Pronk J.T."/>
            <person name="Roubos J.A."/>
            <person name="van der Klei I.J."/>
            <person name="van Peij N.N.M.E."/>
            <person name="Veenhuis M."/>
            <person name="von Doehren H."/>
            <person name="Wagner C."/>
            <person name="Wortman J.R."/>
            <person name="Bovenberg R.A.L."/>
        </authorList>
    </citation>
    <scope>NUCLEOTIDE SEQUENCE [LARGE SCALE GENOMIC DNA]</scope>
    <source>
        <strain evidence="3">ATCC 28089 / DSM 1075 / NRRL 1951 / Wisconsin 54-1255</strain>
    </source>
</reference>
<dbReference type="Proteomes" id="UP000000724">
    <property type="component" value="Contig Pc00c22"/>
</dbReference>
<evidence type="ECO:0000256" key="1">
    <source>
        <dbReference type="SAM" id="MobiDB-lite"/>
    </source>
</evidence>
<dbReference type="VEuPathDB" id="FungiDB:PCH_Pc22g24760"/>
<evidence type="ECO:0000313" key="2">
    <source>
        <dbReference type="EMBL" id="CAP99764.1"/>
    </source>
</evidence>
<dbReference type="OrthoDB" id="5041285at2759"/>
<dbReference type="BioCyc" id="PCHR:PC22G24760-MONOMER"/>
<feature type="region of interest" description="Disordered" evidence="1">
    <location>
        <begin position="468"/>
        <end position="488"/>
    </location>
</feature>
<dbReference type="HOGENOM" id="CLU_559088_0_0_1"/>
<name>B6HR91_PENRW</name>